<gene>
    <name evidence="3" type="ORF">DIATSA_LOCUS494</name>
</gene>
<organism evidence="3 4">
    <name type="scientific">Diatraea saccharalis</name>
    <name type="common">sugarcane borer</name>
    <dbReference type="NCBI Taxonomy" id="40085"/>
    <lineage>
        <taxon>Eukaryota</taxon>
        <taxon>Metazoa</taxon>
        <taxon>Ecdysozoa</taxon>
        <taxon>Arthropoda</taxon>
        <taxon>Hexapoda</taxon>
        <taxon>Insecta</taxon>
        <taxon>Pterygota</taxon>
        <taxon>Neoptera</taxon>
        <taxon>Endopterygota</taxon>
        <taxon>Lepidoptera</taxon>
        <taxon>Glossata</taxon>
        <taxon>Ditrysia</taxon>
        <taxon>Pyraloidea</taxon>
        <taxon>Crambidae</taxon>
        <taxon>Crambinae</taxon>
        <taxon>Diatraea</taxon>
    </lineage>
</organism>
<proteinExistence type="predicted"/>
<accession>A0A9N9N4L5</accession>
<dbReference type="SMART" id="SM00595">
    <property type="entry name" value="MADF"/>
    <property type="match status" value="1"/>
</dbReference>
<sequence length="212" mass="24436">MHSHPGRSGELSSDVRTTAMDDEKLIKCVRAYPVLYNVGHAKYLDTKYKNYLWRKIAVSLSLTENDWVICKQRWTNIRDQYKKSIKSQKTVTGQAAKKIKVYKFFDQLRFLTSVHEDRVSISNFAEYRGTMPSPPSDIYSNMLNNDSIDINQQSNSLVHKDVVRSQSPESSAMSSSASLATNKQDERPSDLPILEPQTHPRLKKKKDFCPWF</sequence>
<dbReference type="InterPro" id="IPR006578">
    <property type="entry name" value="MADF-dom"/>
</dbReference>
<feature type="compositionally biased region" description="Low complexity" evidence="1">
    <location>
        <begin position="165"/>
        <end position="180"/>
    </location>
</feature>
<dbReference type="Pfam" id="PF10545">
    <property type="entry name" value="MADF_DNA_bdg"/>
    <property type="match status" value="1"/>
</dbReference>
<dbReference type="InterPro" id="IPR039353">
    <property type="entry name" value="TF_Adf1"/>
</dbReference>
<evidence type="ECO:0000313" key="3">
    <source>
        <dbReference type="EMBL" id="CAG9782214.1"/>
    </source>
</evidence>
<feature type="region of interest" description="Disordered" evidence="1">
    <location>
        <begin position="162"/>
        <end position="212"/>
    </location>
</feature>
<name>A0A9N9N4L5_9NEOP</name>
<evidence type="ECO:0000256" key="1">
    <source>
        <dbReference type="SAM" id="MobiDB-lite"/>
    </source>
</evidence>
<reference evidence="3" key="1">
    <citation type="submission" date="2021-12" db="EMBL/GenBank/DDBJ databases">
        <authorList>
            <person name="King R."/>
        </authorList>
    </citation>
    <scope>NUCLEOTIDE SEQUENCE</scope>
</reference>
<keyword evidence="4" id="KW-1185">Reference proteome</keyword>
<dbReference type="Proteomes" id="UP001153714">
    <property type="component" value="Chromosome 1"/>
</dbReference>
<feature type="domain" description="MADF" evidence="2">
    <location>
        <begin position="24"/>
        <end position="116"/>
    </location>
</feature>
<dbReference type="EMBL" id="OU893332">
    <property type="protein sequence ID" value="CAG9782214.1"/>
    <property type="molecule type" value="Genomic_DNA"/>
</dbReference>
<dbReference type="AlphaFoldDB" id="A0A9N9N4L5"/>
<evidence type="ECO:0000313" key="4">
    <source>
        <dbReference type="Proteomes" id="UP001153714"/>
    </source>
</evidence>
<reference evidence="3" key="2">
    <citation type="submission" date="2022-10" db="EMBL/GenBank/DDBJ databases">
        <authorList>
            <consortium name="ENA_rothamsted_submissions"/>
            <consortium name="culmorum"/>
            <person name="King R."/>
        </authorList>
    </citation>
    <scope>NUCLEOTIDE SEQUENCE</scope>
</reference>
<dbReference type="PANTHER" id="PTHR12243">
    <property type="entry name" value="MADF DOMAIN TRANSCRIPTION FACTOR"/>
    <property type="match status" value="1"/>
</dbReference>
<dbReference type="OrthoDB" id="6433782at2759"/>
<dbReference type="PANTHER" id="PTHR12243:SF67">
    <property type="entry name" value="COREPRESSOR OF PANGOLIN, ISOFORM A-RELATED"/>
    <property type="match status" value="1"/>
</dbReference>
<protein>
    <recommendedName>
        <fullName evidence="2">MADF domain-containing protein</fullName>
    </recommendedName>
</protein>
<dbReference type="PROSITE" id="PS51029">
    <property type="entry name" value="MADF"/>
    <property type="match status" value="1"/>
</dbReference>
<evidence type="ECO:0000259" key="2">
    <source>
        <dbReference type="PROSITE" id="PS51029"/>
    </source>
</evidence>